<keyword evidence="2" id="KW-1185">Reference proteome</keyword>
<reference evidence="1" key="1">
    <citation type="submission" date="2023-03" db="EMBL/GenBank/DDBJ databases">
        <title>Massive genome expansion in bonnet fungi (Mycena s.s.) driven by repeated elements and novel gene families across ecological guilds.</title>
        <authorList>
            <consortium name="Lawrence Berkeley National Laboratory"/>
            <person name="Harder C.B."/>
            <person name="Miyauchi S."/>
            <person name="Viragh M."/>
            <person name="Kuo A."/>
            <person name="Thoen E."/>
            <person name="Andreopoulos B."/>
            <person name="Lu D."/>
            <person name="Skrede I."/>
            <person name="Drula E."/>
            <person name="Henrissat B."/>
            <person name="Morin E."/>
            <person name="Kohler A."/>
            <person name="Barry K."/>
            <person name="LaButti K."/>
            <person name="Morin E."/>
            <person name="Salamov A."/>
            <person name="Lipzen A."/>
            <person name="Mereny Z."/>
            <person name="Hegedus B."/>
            <person name="Baldrian P."/>
            <person name="Stursova M."/>
            <person name="Weitz H."/>
            <person name="Taylor A."/>
            <person name="Grigoriev I.V."/>
            <person name="Nagy L.G."/>
            <person name="Martin F."/>
            <person name="Kauserud H."/>
        </authorList>
    </citation>
    <scope>NUCLEOTIDE SEQUENCE</scope>
    <source>
        <strain evidence="1">CBHHK002</strain>
    </source>
</reference>
<proteinExistence type="predicted"/>
<evidence type="ECO:0000313" key="1">
    <source>
        <dbReference type="EMBL" id="KAJ7304755.1"/>
    </source>
</evidence>
<gene>
    <name evidence="1" type="ORF">DFH08DRAFT_1055375</name>
</gene>
<comment type="caution">
    <text evidence="1">The sequence shown here is derived from an EMBL/GenBank/DDBJ whole genome shotgun (WGS) entry which is preliminary data.</text>
</comment>
<organism evidence="1 2">
    <name type="scientific">Mycena albidolilacea</name>
    <dbReference type="NCBI Taxonomy" id="1033008"/>
    <lineage>
        <taxon>Eukaryota</taxon>
        <taxon>Fungi</taxon>
        <taxon>Dikarya</taxon>
        <taxon>Basidiomycota</taxon>
        <taxon>Agaricomycotina</taxon>
        <taxon>Agaricomycetes</taxon>
        <taxon>Agaricomycetidae</taxon>
        <taxon>Agaricales</taxon>
        <taxon>Marasmiineae</taxon>
        <taxon>Mycenaceae</taxon>
        <taxon>Mycena</taxon>
    </lineage>
</organism>
<sequence length="556" mass="62483">MAESSKRHTRDSRAIVWTVRSLTDNNELESFVDALPDLVWGPDGRRRAHDQMITVLLDSQDVQLVPRIEGLLQSCDSACEASSRGSFPIFDATILASQLNHSNALVRCHSASAHWLVRWIGYCSLSFFVRHLLFILETSESVPNPVVLLRAVQREAEARGYIGLSIALSQIDSVHRGDHLLIRHLQHALRSFEDTAHNTVLDYMQCAANMHEMPYEFEVTCQIMQPSCASTSLICQKKLKETLSAVLDRPVATIKALDCHLDIIVGTILSILQKRYPQSFDDAPFGRDIVNYVTPRNYREGFRRALVHCVPHRLGSLLTKYLKGDPGNLTQNTVYSIWVLCLSTPSLATFDEKTLGAVSVAPPFPISPCAIAMLKSQIVTDAAELPPDKLSNLMNRLQILDSTFDHEERRKQAHFTILIGFLEHHSTVTTLEPVVKNRRTAIETFQFLARRCTQKSAPQSLQLRFAAWIRNLDDPSWYSDNDMIRAVIDWLYNSTSCEPFDDMDARRMISDALTSYRAALPPDQGSLHGRARALAFTLNSRLGNLGITAVLQMSVT</sequence>
<accession>A0AAD7EAA6</accession>
<dbReference type="AlphaFoldDB" id="A0AAD7EAA6"/>
<dbReference type="EMBL" id="JARIHO010000099">
    <property type="protein sequence ID" value="KAJ7304755.1"/>
    <property type="molecule type" value="Genomic_DNA"/>
</dbReference>
<name>A0AAD7EAA6_9AGAR</name>
<protein>
    <submittedName>
        <fullName evidence="1">Uncharacterized protein</fullName>
    </submittedName>
</protein>
<evidence type="ECO:0000313" key="2">
    <source>
        <dbReference type="Proteomes" id="UP001218218"/>
    </source>
</evidence>
<dbReference type="Proteomes" id="UP001218218">
    <property type="component" value="Unassembled WGS sequence"/>
</dbReference>